<dbReference type="GO" id="GO:0003677">
    <property type="term" value="F:DNA binding"/>
    <property type="evidence" value="ECO:0007669"/>
    <property type="project" value="InterPro"/>
</dbReference>
<evidence type="ECO:0000259" key="4">
    <source>
        <dbReference type="SMART" id="SM00482"/>
    </source>
</evidence>
<name>A0A0B3WQR1_9FIRM</name>
<dbReference type="GO" id="GO:0003887">
    <property type="term" value="F:DNA-directed DNA polymerase activity"/>
    <property type="evidence" value="ECO:0007669"/>
    <property type="project" value="UniProtKB-EC"/>
</dbReference>
<dbReference type="PANTHER" id="PTHR10133:SF27">
    <property type="entry name" value="DNA POLYMERASE NU"/>
    <property type="match status" value="1"/>
</dbReference>
<dbReference type="SMART" id="SM00482">
    <property type="entry name" value="POLAc"/>
    <property type="match status" value="1"/>
</dbReference>
<dbReference type="GO" id="GO:0006302">
    <property type="term" value="P:double-strand break repair"/>
    <property type="evidence" value="ECO:0007669"/>
    <property type="project" value="TreeGrafter"/>
</dbReference>
<dbReference type="InterPro" id="IPR001098">
    <property type="entry name" value="DNA-dir_DNA_pol_A_palm_dom"/>
</dbReference>
<organism evidence="5 6">
    <name type="scientific">Terrisporobacter othiniensis</name>
    <dbReference type="NCBI Taxonomy" id="1577792"/>
    <lineage>
        <taxon>Bacteria</taxon>
        <taxon>Bacillati</taxon>
        <taxon>Bacillota</taxon>
        <taxon>Clostridia</taxon>
        <taxon>Peptostreptococcales</taxon>
        <taxon>Peptostreptococcaceae</taxon>
        <taxon>Terrisporobacter</taxon>
    </lineage>
</organism>
<dbReference type="PANTHER" id="PTHR10133">
    <property type="entry name" value="DNA POLYMERASE I"/>
    <property type="match status" value="1"/>
</dbReference>
<comment type="catalytic activity">
    <reaction evidence="3">
        <text>DNA(n) + a 2'-deoxyribonucleoside 5'-triphosphate = DNA(n+1) + diphosphate</text>
        <dbReference type="Rhea" id="RHEA:22508"/>
        <dbReference type="Rhea" id="RHEA-COMP:17339"/>
        <dbReference type="Rhea" id="RHEA-COMP:17340"/>
        <dbReference type="ChEBI" id="CHEBI:33019"/>
        <dbReference type="ChEBI" id="CHEBI:61560"/>
        <dbReference type="ChEBI" id="CHEBI:173112"/>
        <dbReference type="EC" id="2.7.7.7"/>
    </reaction>
</comment>
<dbReference type="InterPro" id="IPR043502">
    <property type="entry name" value="DNA/RNA_pol_sf"/>
</dbReference>
<dbReference type="Gene3D" id="3.30.70.370">
    <property type="match status" value="2"/>
</dbReference>
<feature type="domain" description="DNA-directed DNA polymerase family A palm" evidence="4">
    <location>
        <begin position="366"/>
        <end position="610"/>
    </location>
</feature>
<dbReference type="InterPro" id="IPR012337">
    <property type="entry name" value="RNaseH-like_sf"/>
</dbReference>
<dbReference type="STRING" id="1577792.QX51_11590"/>
<dbReference type="CDD" id="cd08642">
    <property type="entry name" value="DNA_pol_A_pol_I_A"/>
    <property type="match status" value="1"/>
</dbReference>
<keyword evidence="6" id="KW-1185">Reference proteome</keyword>
<keyword evidence="2" id="KW-0235">DNA replication</keyword>
<accession>A0A0B3WQR1</accession>
<dbReference type="InterPro" id="IPR002298">
    <property type="entry name" value="DNA_polymerase_A"/>
</dbReference>
<dbReference type="Proteomes" id="UP000031189">
    <property type="component" value="Unassembled WGS sequence"/>
</dbReference>
<proteinExistence type="predicted"/>
<gene>
    <name evidence="5" type="ORF">QX51_11590</name>
</gene>
<dbReference type="GO" id="GO:0006261">
    <property type="term" value="P:DNA-templated DNA replication"/>
    <property type="evidence" value="ECO:0007669"/>
    <property type="project" value="InterPro"/>
</dbReference>
<dbReference type="RefSeq" id="WP_039680075.1">
    <property type="nucleotide sequence ID" value="NZ_JWHR01000104.1"/>
</dbReference>
<evidence type="ECO:0000313" key="5">
    <source>
        <dbReference type="EMBL" id="KHS56850.1"/>
    </source>
</evidence>
<dbReference type="SUPFAM" id="SSF56672">
    <property type="entry name" value="DNA/RNA polymerases"/>
    <property type="match status" value="1"/>
</dbReference>
<dbReference type="AlphaFoldDB" id="A0A0B3WQR1"/>
<dbReference type="Pfam" id="PF00476">
    <property type="entry name" value="DNA_pol_A"/>
    <property type="match status" value="1"/>
</dbReference>
<evidence type="ECO:0000313" key="6">
    <source>
        <dbReference type="Proteomes" id="UP000031189"/>
    </source>
</evidence>
<evidence type="ECO:0000256" key="3">
    <source>
        <dbReference type="ARBA" id="ARBA00049244"/>
    </source>
</evidence>
<dbReference type="EC" id="2.7.7.7" evidence="1"/>
<dbReference type="OrthoDB" id="9764911at2"/>
<dbReference type="EMBL" id="JWHR01000104">
    <property type="protein sequence ID" value="KHS56850.1"/>
    <property type="molecule type" value="Genomic_DNA"/>
</dbReference>
<dbReference type="SUPFAM" id="SSF53098">
    <property type="entry name" value="Ribonuclease H-like"/>
    <property type="match status" value="1"/>
</dbReference>
<reference evidence="5 6" key="1">
    <citation type="submission" date="2014-12" db="EMBL/GenBank/DDBJ databases">
        <title>Draft genome sequence of Terrisporobacter sp. 08-306576, isolated from the blood culture of a bacteremia patient.</title>
        <authorList>
            <person name="Lund L.C."/>
            <person name="Sydenham T.V."/>
            <person name="Hogh S.V."/>
            <person name="Skov M.N."/>
            <person name="Kemp M."/>
            <person name="Justesen U.S."/>
        </authorList>
    </citation>
    <scope>NUCLEOTIDE SEQUENCE [LARGE SCALE GENOMIC DNA]</scope>
    <source>
        <strain evidence="5 6">08-306576</strain>
    </source>
</reference>
<sequence length="645" mass="72744">MKKISIDIETYSSVDLTKCGVYPYVESCDFQILLFAYSIDDSDVKVVDVAKGENIPSEVLHALCDDKVVKWAFNANFERICLSKYMGKYLCSKGWHCTMVWCATLGLPLSLEVVGKVMGLEKQKLAQGKSLIKYFCAPCSPTKSNGGRTRNLPIHDEEKWEIFKEYNKRDVETEMMIQKKLSRFPVSNKEWENYWLDQLINDRGIMLDMDFVKKAIACDKEYKEGVVKKARRLTKLENPNSVSQLKNWLQDKGINVASLNKASVEKLLEENEGIVSEVLLLRKELAKSSVKKYSAMENVVGSDNRARGLIQFYGAARTGRYAGRLIQVQNLPQNHLKDLELARSLVRSGEYETLDLLYDSVENVLSQLIRTSFVPRKGHKFIVADFSAIEARVIAWLADEAWRLQVFEEGGDIYSASASKMFKVVVEKDGKNSHLREKGKIAELALGYGGSVGALKAMGATNMGIEEGELQDLVNSWRNSNSNIVKLWWEIDRAVKNVIATKDPITVYGLSIFYESGMLFIKLPSGRKLSYVKPVLAENKFGGTSVTYEGVDSSKKWSRIESYGPKFVENIVQGIARDLLAESMDRLDKAGLDIVMHVHDEVVTEVEEGKSSVEEVCEIMAARPPWAKEMVLRAEGYDCGFYRKG</sequence>
<protein>
    <recommendedName>
        <fullName evidence="1">DNA-directed DNA polymerase</fullName>
        <ecNumber evidence="1">2.7.7.7</ecNumber>
    </recommendedName>
</protein>
<dbReference type="Gene3D" id="1.10.150.20">
    <property type="entry name" value="5' to 3' exonuclease, C-terminal subdomain"/>
    <property type="match status" value="2"/>
</dbReference>
<evidence type="ECO:0000256" key="2">
    <source>
        <dbReference type="ARBA" id="ARBA00022705"/>
    </source>
</evidence>
<comment type="caution">
    <text evidence="5">The sequence shown here is derived from an EMBL/GenBank/DDBJ whole genome shotgun (WGS) entry which is preliminary data.</text>
</comment>
<evidence type="ECO:0000256" key="1">
    <source>
        <dbReference type="ARBA" id="ARBA00012417"/>
    </source>
</evidence>